<keyword evidence="8" id="KW-1185">Reference proteome</keyword>
<evidence type="ECO:0000256" key="1">
    <source>
        <dbReference type="ARBA" id="ARBA00004442"/>
    </source>
</evidence>
<evidence type="ECO:0000256" key="2">
    <source>
        <dbReference type="ARBA" id="ARBA00005722"/>
    </source>
</evidence>
<dbReference type="AlphaFoldDB" id="A0A1B4VDE9"/>
<evidence type="ECO:0000256" key="6">
    <source>
        <dbReference type="SAM" id="SignalP"/>
    </source>
</evidence>
<dbReference type="GO" id="GO:0009279">
    <property type="term" value="C:cell outer membrane"/>
    <property type="evidence" value="ECO:0007669"/>
    <property type="project" value="UniProtKB-SubCell"/>
</dbReference>
<feature type="signal peptide" evidence="6">
    <location>
        <begin position="1"/>
        <end position="25"/>
    </location>
</feature>
<protein>
    <submittedName>
        <fullName evidence="7">Membrane protein</fullName>
    </submittedName>
</protein>
<dbReference type="PANTHER" id="PTHR38776:SF1">
    <property type="entry name" value="MLTA-INTERACTING PROTEIN-RELATED"/>
    <property type="match status" value="1"/>
</dbReference>
<dbReference type="KEGG" id="sva:SVA_1282"/>
<evidence type="ECO:0000313" key="7">
    <source>
        <dbReference type="EMBL" id="BAU47857.1"/>
    </source>
</evidence>
<keyword evidence="4" id="KW-0472">Membrane</keyword>
<keyword evidence="5" id="KW-0998">Cell outer membrane</keyword>
<keyword evidence="3 6" id="KW-0732">Signal</keyword>
<reference evidence="7 8" key="1">
    <citation type="submission" date="2015-08" db="EMBL/GenBank/DDBJ databases">
        <title>Complete genome sequence of Sulfurifustis variabilis.</title>
        <authorList>
            <person name="Miura A."/>
            <person name="Kojima H."/>
            <person name="Fukui M."/>
        </authorList>
    </citation>
    <scope>NUCLEOTIDE SEQUENCE [LARGE SCALE GENOMIC DNA]</scope>
    <source>
        <strain evidence="8">skN76</strain>
    </source>
</reference>
<dbReference type="PANTHER" id="PTHR38776">
    <property type="entry name" value="MLTA-INTERACTING PROTEIN-RELATED"/>
    <property type="match status" value="1"/>
</dbReference>
<evidence type="ECO:0000256" key="4">
    <source>
        <dbReference type="ARBA" id="ARBA00023136"/>
    </source>
</evidence>
<sequence length="277" mass="30776">MRPERKRTRNALLAMAAVLPLYAEAAERPLWEIGAGAGVLSIPDYRGADERTTYLLPLPYLQYRGEYLRIDREGVQGLLFRTDRLRLKLSVAAAPPAKSGNGARDGMPDLDPAFEIGPALEVKLFENDARDTALTLNFPLRAVLVTDLSHVDGAGWVFSPYLQYETPVGRDWSLDVSFGPMLASEAYHDYYYEVAPEFATPQRRVYDADAGYSGSRVTVSLSKRFPRFWVGAFARYDNLSGATFADSPLVRTEHAFMAGVGVAWILAQSEATVESRR</sequence>
<name>A0A1B4VDE9_9GAMM</name>
<proteinExistence type="inferred from homology"/>
<comment type="subcellular location">
    <subcellularLocation>
        <location evidence="1">Cell outer membrane</location>
    </subcellularLocation>
</comment>
<dbReference type="EMBL" id="AP014936">
    <property type="protein sequence ID" value="BAU47857.1"/>
    <property type="molecule type" value="Genomic_DNA"/>
</dbReference>
<dbReference type="Proteomes" id="UP000218899">
    <property type="component" value="Chromosome"/>
</dbReference>
<evidence type="ECO:0000256" key="5">
    <source>
        <dbReference type="ARBA" id="ARBA00023237"/>
    </source>
</evidence>
<dbReference type="Pfam" id="PF06629">
    <property type="entry name" value="MipA"/>
    <property type="match status" value="1"/>
</dbReference>
<evidence type="ECO:0000256" key="3">
    <source>
        <dbReference type="ARBA" id="ARBA00022729"/>
    </source>
</evidence>
<gene>
    <name evidence="7" type="ORF">SVA_1282</name>
</gene>
<accession>A0A1B4VDE9</accession>
<feature type="chain" id="PRO_5008571389" evidence="6">
    <location>
        <begin position="26"/>
        <end position="277"/>
    </location>
</feature>
<dbReference type="InterPro" id="IPR010583">
    <property type="entry name" value="MipA"/>
</dbReference>
<evidence type="ECO:0000313" key="8">
    <source>
        <dbReference type="Proteomes" id="UP000218899"/>
    </source>
</evidence>
<comment type="similarity">
    <text evidence="2">Belongs to the MipA/OmpV family.</text>
</comment>
<organism evidence="7 8">
    <name type="scientific">Sulfurifustis variabilis</name>
    <dbReference type="NCBI Taxonomy" id="1675686"/>
    <lineage>
        <taxon>Bacteria</taxon>
        <taxon>Pseudomonadati</taxon>
        <taxon>Pseudomonadota</taxon>
        <taxon>Gammaproteobacteria</taxon>
        <taxon>Acidiferrobacterales</taxon>
        <taxon>Acidiferrobacteraceae</taxon>
        <taxon>Sulfurifustis</taxon>
    </lineage>
</organism>